<gene>
    <name evidence="1" type="ORF">MNBD_BACTEROID07-1394</name>
</gene>
<name>A0A3B0U5B4_9ZZZZ</name>
<proteinExistence type="predicted"/>
<dbReference type="AlphaFoldDB" id="A0A3B0U5B4"/>
<sequence>NAVRIQIYTAIITYCLVAIVGNDLKIDRSTYEILQVLGISLLDKTPVNELLTSTDYKDVKELNSNQLSFSFF</sequence>
<organism evidence="1">
    <name type="scientific">hydrothermal vent metagenome</name>
    <dbReference type="NCBI Taxonomy" id="652676"/>
    <lineage>
        <taxon>unclassified sequences</taxon>
        <taxon>metagenomes</taxon>
        <taxon>ecological metagenomes</taxon>
    </lineage>
</organism>
<reference evidence="1" key="1">
    <citation type="submission" date="2018-06" db="EMBL/GenBank/DDBJ databases">
        <authorList>
            <person name="Zhirakovskaya E."/>
        </authorList>
    </citation>
    <scope>NUCLEOTIDE SEQUENCE</scope>
</reference>
<accession>A0A3B0U5B4</accession>
<protein>
    <submittedName>
        <fullName evidence="1">Transposase, Gmet_2093 family</fullName>
    </submittedName>
</protein>
<feature type="non-terminal residue" evidence="1">
    <location>
        <position position="1"/>
    </location>
</feature>
<dbReference type="EMBL" id="UOET01000007">
    <property type="protein sequence ID" value="VAW26095.1"/>
    <property type="molecule type" value="Genomic_DNA"/>
</dbReference>
<evidence type="ECO:0000313" key="1">
    <source>
        <dbReference type="EMBL" id="VAW26095.1"/>
    </source>
</evidence>